<dbReference type="InterPro" id="IPR019564">
    <property type="entry name" value="Sam37/metaxin_N"/>
</dbReference>
<protein>
    <submittedName>
        <fullName evidence="10">Uncharacterized protein</fullName>
    </submittedName>
</protein>
<evidence type="ECO:0000256" key="2">
    <source>
        <dbReference type="ARBA" id="ARBA00009170"/>
    </source>
</evidence>
<dbReference type="GO" id="GO:0015031">
    <property type="term" value="P:protein transport"/>
    <property type="evidence" value="ECO:0007669"/>
    <property type="project" value="UniProtKB-KW"/>
</dbReference>
<dbReference type="PANTHER" id="PTHR12289">
    <property type="entry name" value="METAXIN RELATED"/>
    <property type="match status" value="1"/>
</dbReference>
<evidence type="ECO:0000313" key="10">
    <source>
        <dbReference type="EMBL" id="TKA32544.1"/>
    </source>
</evidence>
<proteinExistence type="inferred from homology"/>
<keyword evidence="3" id="KW-0813">Transport</keyword>
<evidence type="ECO:0000259" key="9">
    <source>
        <dbReference type="Pfam" id="PF17171"/>
    </source>
</evidence>
<dbReference type="Proteomes" id="UP000308549">
    <property type="component" value="Unassembled WGS sequence"/>
</dbReference>
<evidence type="ECO:0000256" key="4">
    <source>
        <dbReference type="ARBA" id="ARBA00022787"/>
    </source>
</evidence>
<feature type="domain" description="Metaxin glutathione S-transferase" evidence="9">
    <location>
        <begin position="220"/>
        <end position="282"/>
    </location>
</feature>
<dbReference type="PANTHER" id="PTHR12289:SF41">
    <property type="entry name" value="FAILED AXON CONNECTIONS-RELATED"/>
    <property type="match status" value="1"/>
</dbReference>
<evidence type="ECO:0000313" key="11">
    <source>
        <dbReference type="Proteomes" id="UP000308549"/>
    </source>
</evidence>
<keyword evidence="6" id="KW-0496">Mitochondrion</keyword>
<evidence type="ECO:0000256" key="7">
    <source>
        <dbReference type="ARBA" id="ARBA00023136"/>
    </source>
</evidence>
<keyword evidence="11" id="KW-1185">Reference proteome</keyword>
<dbReference type="Pfam" id="PF17171">
    <property type="entry name" value="GST_C_6"/>
    <property type="match status" value="1"/>
</dbReference>
<evidence type="ECO:0000259" key="8">
    <source>
        <dbReference type="Pfam" id="PF10568"/>
    </source>
</evidence>
<keyword evidence="7" id="KW-0472">Membrane</keyword>
<comment type="subcellular location">
    <subcellularLocation>
        <location evidence="1">Mitochondrion outer membrane</location>
    </subcellularLocation>
</comment>
<reference evidence="10 11" key="1">
    <citation type="submission" date="2017-03" db="EMBL/GenBank/DDBJ databases">
        <title>Genomes of endolithic fungi from Antarctica.</title>
        <authorList>
            <person name="Coleine C."/>
            <person name="Masonjones S."/>
            <person name="Stajich J.E."/>
        </authorList>
    </citation>
    <scope>NUCLEOTIDE SEQUENCE [LARGE SCALE GENOMIC DNA]</scope>
    <source>
        <strain evidence="10 11">CCFEE 6315</strain>
    </source>
</reference>
<evidence type="ECO:0000256" key="5">
    <source>
        <dbReference type="ARBA" id="ARBA00022927"/>
    </source>
</evidence>
<dbReference type="AlphaFoldDB" id="A0A4U0UBE8"/>
<dbReference type="GO" id="GO:0007005">
    <property type="term" value="P:mitochondrion organization"/>
    <property type="evidence" value="ECO:0007669"/>
    <property type="project" value="TreeGrafter"/>
</dbReference>
<dbReference type="OrthoDB" id="5835136at2759"/>
<evidence type="ECO:0000256" key="6">
    <source>
        <dbReference type="ARBA" id="ARBA00023128"/>
    </source>
</evidence>
<dbReference type="InterPro" id="IPR033468">
    <property type="entry name" value="Metaxin_GST"/>
</dbReference>
<comment type="similarity">
    <text evidence="2">Belongs to the metaxin family.</text>
</comment>
<accession>A0A4U0UBE8</accession>
<evidence type="ECO:0000256" key="1">
    <source>
        <dbReference type="ARBA" id="ARBA00004294"/>
    </source>
</evidence>
<gene>
    <name evidence="10" type="ORF">B0A50_01652</name>
</gene>
<keyword evidence="5" id="KW-0653">Protein transport</keyword>
<dbReference type="CDD" id="cd03193">
    <property type="entry name" value="GST_C_Metaxin"/>
    <property type="match status" value="1"/>
</dbReference>
<sequence>MELYVLGPGFGCPSIDAECNATIALLQWRMQWRETQDWRLVPTHEDDGQLPLLVHGNTRLSGFRTIARHFSNTLQADESISEPDVNRNADLIALSSFLEANAQPLLDISLYVSFENYSATRSAFTRILPQHANFIIPPRRRAAARARTEHLGVSSIDVDNVHEDLSGRTSNVDGVGKEQGFEAEAQKRASILLPRKDTLRSLLRRPEHAATFRMHALADNFFEPLQDILGEKKYLFGSEMTSVDCLAYGYLSLMLFPQLPQDWLHLAMKRKYAKLVDYVERITELQRLRVGVDDVLSLSKCKTNEDIEGRRRACAMTLPWNPPASPTFLDIVTMTTSEILQHVPLLKSPPTVITAKRIEPAFWQRYLPTLLAAAAGSVGLGIYYAVHTGLLIWPHGEQIHIFGRKRLSDFGHLGAALAGVSLMSRQSQGSSADRTEPVEAGPFYVDVAVEGDKIA</sequence>
<dbReference type="Gene3D" id="1.20.1050.10">
    <property type="match status" value="1"/>
</dbReference>
<dbReference type="EMBL" id="NAJL01000005">
    <property type="protein sequence ID" value="TKA32544.1"/>
    <property type="molecule type" value="Genomic_DNA"/>
</dbReference>
<organism evidence="10 11">
    <name type="scientific">Salinomyces thailandicus</name>
    <dbReference type="NCBI Taxonomy" id="706561"/>
    <lineage>
        <taxon>Eukaryota</taxon>
        <taxon>Fungi</taxon>
        <taxon>Dikarya</taxon>
        <taxon>Ascomycota</taxon>
        <taxon>Pezizomycotina</taxon>
        <taxon>Dothideomycetes</taxon>
        <taxon>Dothideomycetidae</taxon>
        <taxon>Mycosphaerellales</taxon>
        <taxon>Teratosphaeriaceae</taxon>
        <taxon>Salinomyces</taxon>
    </lineage>
</organism>
<name>A0A4U0UBE8_9PEZI</name>
<comment type="caution">
    <text evidence="10">The sequence shown here is derived from an EMBL/GenBank/DDBJ whole genome shotgun (WGS) entry which is preliminary data.</text>
</comment>
<evidence type="ECO:0000256" key="3">
    <source>
        <dbReference type="ARBA" id="ARBA00022448"/>
    </source>
</evidence>
<dbReference type="GO" id="GO:0001401">
    <property type="term" value="C:SAM complex"/>
    <property type="evidence" value="ECO:0007669"/>
    <property type="project" value="InterPro"/>
</dbReference>
<dbReference type="Pfam" id="PF10568">
    <property type="entry name" value="Tom37"/>
    <property type="match status" value="1"/>
</dbReference>
<dbReference type="InterPro" id="IPR050931">
    <property type="entry name" value="Mito_Protein_Transport_Metaxin"/>
</dbReference>
<keyword evidence="4" id="KW-1000">Mitochondrion outer membrane</keyword>
<dbReference type="SUPFAM" id="SSF47616">
    <property type="entry name" value="GST C-terminal domain-like"/>
    <property type="match status" value="1"/>
</dbReference>
<feature type="domain" description="Mitochondrial outer membrane transport complex Sam37/metaxin N-terminal" evidence="8">
    <location>
        <begin position="19"/>
        <end position="141"/>
    </location>
</feature>
<dbReference type="InterPro" id="IPR036282">
    <property type="entry name" value="Glutathione-S-Trfase_C_sf"/>
</dbReference>